<dbReference type="Proteomes" id="UP000256964">
    <property type="component" value="Unassembled WGS sequence"/>
</dbReference>
<feature type="signal peptide" evidence="1">
    <location>
        <begin position="1"/>
        <end position="20"/>
    </location>
</feature>
<evidence type="ECO:0000313" key="3">
    <source>
        <dbReference type="Proteomes" id="UP000256964"/>
    </source>
</evidence>
<proteinExistence type="predicted"/>
<name>A0A371DUY0_9APHY</name>
<feature type="chain" id="PRO_5016951634" description="Secreted protein" evidence="1">
    <location>
        <begin position="21"/>
        <end position="104"/>
    </location>
</feature>
<gene>
    <name evidence="2" type="ORF">OH76DRAFT_612265</name>
</gene>
<accession>A0A371DUY0</accession>
<dbReference type="AlphaFoldDB" id="A0A371DUY0"/>
<sequence>MSMFGSRFRLYCIFIPSTFGLCLFATHRTPLPPTVVLRCDCPTRIHTLSTPFSRSYILVGRGIIDAMYIYMLPHSPAIHPSPYASWPVDIRNALLLWLTTFSLY</sequence>
<evidence type="ECO:0008006" key="4">
    <source>
        <dbReference type="Google" id="ProtNLM"/>
    </source>
</evidence>
<evidence type="ECO:0000256" key="1">
    <source>
        <dbReference type="SAM" id="SignalP"/>
    </source>
</evidence>
<evidence type="ECO:0000313" key="2">
    <source>
        <dbReference type="EMBL" id="RDX56315.1"/>
    </source>
</evidence>
<keyword evidence="1" id="KW-0732">Signal</keyword>
<dbReference type="EMBL" id="KZ857381">
    <property type="protein sequence ID" value="RDX56315.1"/>
    <property type="molecule type" value="Genomic_DNA"/>
</dbReference>
<organism evidence="2 3">
    <name type="scientific">Lentinus brumalis</name>
    <dbReference type="NCBI Taxonomy" id="2498619"/>
    <lineage>
        <taxon>Eukaryota</taxon>
        <taxon>Fungi</taxon>
        <taxon>Dikarya</taxon>
        <taxon>Basidiomycota</taxon>
        <taxon>Agaricomycotina</taxon>
        <taxon>Agaricomycetes</taxon>
        <taxon>Polyporales</taxon>
        <taxon>Polyporaceae</taxon>
        <taxon>Lentinus</taxon>
    </lineage>
</organism>
<protein>
    <recommendedName>
        <fullName evidence="4">Secreted protein</fullName>
    </recommendedName>
</protein>
<reference evidence="2 3" key="1">
    <citation type="journal article" date="2018" name="Biotechnol. Biofuels">
        <title>Integrative visual omics of the white-rot fungus Polyporus brumalis exposes the biotechnological potential of its oxidative enzymes for delignifying raw plant biomass.</title>
        <authorList>
            <person name="Miyauchi S."/>
            <person name="Rancon A."/>
            <person name="Drula E."/>
            <person name="Hage H."/>
            <person name="Chaduli D."/>
            <person name="Favel A."/>
            <person name="Grisel S."/>
            <person name="Henrissat B."/>
            <person name="Herpoel-Gimbert I."/>
            <person name="Ruiz-Duenas F.J."/>
            <person name="Chevret D."/>
            <person name="Hainaut M."/>
            <person name="Lin J."/>
            <person name="Wang M."/>
            <person name="Pangilinan J."/>
            <person name="Lipzen A."/>
            <person name="Lesage-Meessen L."/>
            <person name="Navarro D."/>
            <person name="Riley R."/>
            <person name="Grigoriev I.V."/>
            <person name="Zhou S."/>
            <person name="Raouche S."/>
            <person name="Rosso M.N."/>
        </authorList>
    </citation>
    <scope>NUCLEOTIDE SEQUENCE [LARGE SCALE GENOMIC DNA]</scope>
    <source>
        <strain evidence="2 3">BRFM 1820</strain>
    </source>
</reference>
<keyword evidence="3" id="KW-1185">Reference proteome</keyword>